<dbReference type="PANTHER" id="PTHR21600:SF84">
    <property type="entry name" value="PSEUDOURIDINE SYNTHASE RSUA_RLUA-LIKE DOMAIN-CONTAINING PROTEIN"/>
    <property type="match status" value="1"/>
</dbReference>
<gene>
    <name evidence="3" type="ORF">EAH82_04555</name>
</gene>
<dbReference type="AlphaFoldDB" id="A0A502DZH5"/>
<dbReference type="OrthoDB" id="9785808at2"/>
<organism evidence="3 4">
    <name type="scientific">Variovorax guangxiensis</name>
    <dbReference type="NCBI Taxonomy" id="1775474"/>
    <lineage>
        <taxon>Bacteria</taxon>
        <taxon>Pseudomonadati</taxon>
        <taxon>Pseudomonadota</taxon>
        <taxon>Betaproteobacteria</taxon>
        <taxon>Burkholderiales</taxon>
        <taxon>Comamonadaceae</taxon>
        <taxon>Variovorax</taxon>
    </lineage>
</organism>
<evidence type="ECO:0000313" key="3">
    <source>
        <dbReference type="EMBL" id="TPG30743.1"/>
    </source>
</evidence>
<name>A0A502DZH5_9BURK</name>
<comment type="caution">
    <text evidence="3">The sequence shown here is derived from an EMBL/GenBank/DDBJ whole genome shotgun (WGS) entry which is preliminary data.</text>
</comment>
<dbReference type="GO" id="GO:0009982">
    <property type="term" value="F:pseudouridine synthase activity"/>
    <property type="evidence" value="ECO:0007669"/>
    <property type="project" value="InterPro"/>
</dbReference>
<dbReference type="PANTHER" id="PTHR21600">
    <property type="entry name" value="MITOCHONDRIAL RNA PSEUDOURIDINE SYNTHASE"/>
    <property type="match status" value="1"/>
</dbReference>
<dbReference type="GO" id="GO:0140098">
    <property type="term" value="F:catalytic activity, acting on RNA"/>
    <property type="evidence" value="ECO:0007669"/>
    <property type="project" value="UniProtKB-ARBA"/>
</dbReference>
<dbReference type="Gene3D" id="3.30.2350.10">
    <property type="entry name" value="Pseudouridine synthase"/>
    <property type="match status" value="1"/>
</dbReference>
<feature type="domain" description="Pseudouridine synthase RsuA/RluA-like" evidence="2">
    <location>
        <begin position="133"/>
        <end position="281"/>
    </location>
</feature>
<dbReference type="EMBL" id="RCZI01000001">
    <property type="protein sequence ID" value="TPG30743.1"/>
    <property type="molecule type" value="Genomic_DNA"/>
</dbReference>
<feature type="region of interest" description="Disordered" evidence="1">
    <location>
        <begin position="1"/>
        <end position="39"/>
    </location>
</feature>
<dbReference type="Proteomes" id="UP000319212">
    <property type="component" value="Unassembled WGS sequence"/>
</dbReference>
<evidence type="ECO:0000313" key="4">
    <source>
        <dbReference type="Proteomes" id="UP000319212"/>
    </source>
</evidence>
<dbReference type="InterPro" id="IPR020103">
    <property type="entry name" value="PsdUridine_synth_cat_dom_sf"/>
</dbReference>
<dbReference type="PROSITE" id="PS01129">
    <property type="entry name" value="PSI_RLU"/>
    <property type="match status" value="1"/>
</dbReference>
<reference evidence="3 4" key="1">
    <citation type="journal article" date="2019" name="Environ. Microbiol.">
        <title>Species interactions and distinct microbial communities in high Arctic permafrost affected cryosols are associated with the CH4 and CO2 gas fluxes.</title>
        <authorList>
            <person name="Altshuler I."/>
            <person name="Hamel J."/>
            <person name="Turney S."/>
            <person name="Magnuson E."/>
            <person name="Levesque R."/>
            <person name="Greer C."/>
            <person name="Whyte L.G."/>
        </authorList>
    </citation>
    <scope>NUCLEOTIDE SEQUENCE [LARGE SCALE GENOMIC DNA]</scope>
    <source>
        <strain evidence="3 4">S06.C</strain>
    </source>
</reference>
<dbReference type="GO" id="GO:0000455">
    <property type="term" value="P:enzyme-directed rRNA pseudouridine synthesis"/>
    <property type="evidence" value="ECO:0007669"/>
    <property type="project" value="TreeGrafter"/>
</dbReference>
<dbReference type="SUPFAM" id="SSF55120">
    <property type="entry name" value="Pseudouridine synthase"/>
    <property type="match status" value="1"/>
</dbReference>
<proteinExistence type="predicted"/>
<evidence type="ECO:0000256" key="1">
    <source>
        <dbReference type="SAM" id="MobiDB-lite"/>
    </source>
</evidence>
<dbReference type="GO" id="GO:0003723">
    <property type="term" value="F:RNA binding"/>
    <property type="evidence" value="ECO:0007669"/>
    <property type="project" value="InterPro"/>
</dbReference>
<dbReference type="InterPro" id="IPR006224">
    <property type="entry name" value="PsdUridine_synth_RluA-like_CS"/>
</dbReference>
<evidence type="ECO:0000259" key="2">
    <source>
        <dbReference type="Pfam" id="PF00849"/>
    </source>
</evidence>
<dbReference type="Pfam" id="PF00849">
    <property type="entry name" value="PseudoU_synth_2"/>
    <property type="match status" value="1"/>
</dbReference>
<accession>A0A502DZH5</accession>
<protein>
    <submittedName>
        <fullName evidence="3">Pseudouridine synthase</fullName>
    </submittedName>
</protein>
<feature type="compositionally biased region" description="Low complexity" evidence="1">
    <location>
        <begin position="21"/>
        <end position="30"/>
    </location>
</feature>
<sequence>MPARSGKPFACAHPTRRSRTRSTLQSVSLSPARLPPDVTPIPLPTRDGVGPSCVGLPAGHWPTFLDFFLDRFPAVSRETWIARMAGGEVADEHGGLVTEDRPYQPHQRAYYYRSLPDEPPVPFSETVLFRDAHLLVVDKPHFLPVAPTGKYLQQTLLVRLKRSLGIETLVPIHRLDRSTAGLVLFSVQTETRGAYQTLFSRREVRKSYEAIVHWPPGSVLPAVRQSCLVRDEAFMRTREAPGAPNSETYFELIETMGGHRARLRLSPVTGRQHQLRVHCAAIGLPIVNDPMYPVLLPEGEEDHAHPLQLLARSLDFRDPVTGEQRHFDSSLSLAPVSSSGG</sequence>
<dbReference type="InterPro" id="IPR050188">
    <property type="entry name" value="RluA_PseudoU_synthase"/>
</dbReference>
<dbReference type="InterPro" id="IPR006145">
    <property type="entry name" value="PsdUridine_synth_RsuA/RluA"/>
</dbReference>